<comment type="caution">
    <text evidence="2">The sequence shown here is derived from an EMBL/GenBank/DDBJ whole genome shotgun (WGS) entry which is preliminary data.</text>
</comment>
<accession>A0A1V8YY27</accession>
<protein>
    <recommendedName>
        <fullName evidence="1">M protein trans-acting positive regulator (MGA) HTH domain-containing protein</fullName>
    </recommendedName>
</protein>
<reference evidence="2 3" key="1">
    <citation type="journal article" date="2017" name="BMC Microbiol.">
        <title>Comparative genomics of Enterococcus spp. isolated from bovine feces.</title>
        <authorList>
            <person name="Beukers A.G."/>
            <person name="Zaheer R."/>
            <person name="Goji N."/>
            <person name="Amoako K.K."/>
            <person name="Chaves A.V."/>
            <person name="Ward M.P."/>
            <person name="McAllister T.A."/>
        </authorList>
    </citation>
    <scope>NUCLEOTIDE SEQUENCE [LARGE SCALE GENOMIC DNA]</scope>
    <source>
        <strain evidence="2 3">F1129D 143</strain>
    </source>
</reference>
<dbReference type="OrthoDB" id="2191679at2"/>
<dbReference type="Pfam" id="PF08280">
    <property type="entry name" value="HTH_Mga"/>
    <property type="match status" value="1"/>
</dbReference>
<name>A0A1V8YY27_9ENTE</name>
<feature type="domain" description="M protein trans-acting positive regulator (MGA) HTH" evidence="1">
    <location>
        <begin position="19"/>
        <end position="69"/>
    </location>
</feature>
<dbReference type="AlphaFoldDB" id="A0A1V8YY27"/>
<evidence type="ECO:0000313" key="2">
    <source>
        <dbReference type="EMBL" id="OQO70449.1"/>
    </source>
</evidence>
<organism evidence="2 3">
    <name type="scientific">Enterococcus villorum</name>
    <dbReference type="NCBI Taxonomy" id="112904"/>
    <lineage>
        <taxon>Bacteria</taxon>
        <taxon>Bacillati</taxon>
        <taxon>Bacillota</taxon>
        <taxon>Bacilli</taxon>
        <taxon>Lactobacillales</taxon>
        <taxon>Enterococcaceae</taxon>
        <taxon>Enterococcus</taxon>
    </lineage>
</organism>
<dbReference type="InterPro" id="IPR013199">
    <property type="entry name" value="HTH_Mga_DNA-bd_dom"/>
</dbReference>
<dbReference type="STRING" id="112904.BH747_06905"/>
<evidence type="ECO:0000259" key="1">
    <source>
        <dbReference type="Pfam" id="PF08280"/>
    </source>
</evidence>
<gene>
    <name evidence="2" type="ORF">BH747_06905</name>
</gene>
<evidence type="ECO:0000313" key="3">
    <source>
        <dbReference type="Proteomes" id="UP000192477"/>
    </source>
</evidence>
<dbReference type="EMBL" id="MJEA01000005">
    <property type="protein sequence ID" value="OQO70449.1"/>
    <property type="molecule type" value="Genomic_DNA"/>
</dbReference>
<proteinExistence type="predicted"/>
<sequence>MKIARPCLGEVIMIEDYIEKDIIRKVKLVEFLFELKELNVSEAAERLGVTFNTIKADFQKLVIRLEEDIDYYKMTSSHLLIFFKPNIRRYDLIKQIYQDSNFLRVCSRYIMGENDYLTLVDEEFLSVTKVFKIKKDVENYFSEALSPLTEIPENSHELQQRFLILSIWMRCDYLDTQIDAEIMTKSEKYADKILHVLANRLNKTQYTFFKLAIYLSLSRQKSDPVFFPEETMAMLRNGIIFNMFREIFIEHDEELSDEEIAYLTIIYRTLPYNSPNYFMLEIDYHYVRNRLITKFKEIDLLIEMFEKEFSVHLFGNILFEVPLFNLLYTCALNIGNFLVTKHIFLSDEQRLMLNRVKLILKKWTEELDTPINNIPYFHLQEFCQLTFFILTNGHLSKTGVVIVAENETSHIAFRNSLEKRMSTSDLLIDTTLYYSLDDVPKYIRKSDQLIICERTLLNKENFNNENIFSISLNSLSSDIKKIATCIMNLD</sequence>
<dbReference type="Proteomes" id="UP000192477">
    <property type="component" value="Unassembled WGS sequence"/>
</dbReference>